<gene>
    <name evidence="4" type="ORF">HK103_007050</name>
</gene>
<dbReference type="EMBL" id="JADGKB010000081">
    <property type="protein sequence ID" value="KAJ3254640.1"/>
    <property type="molecule type" value="Genomic_DNA"/>
</dbReference>
<dbReference type="AlphaFoldDB" id="A0AAD5UGC9"/>
<evidence type="ECO:0000259" key="3">
    <source>
        <dbReference type="PROSITE" id="PS50222"/>
    </source>
</evidence>
<name>A0AAD5UGC9_9FUNG</name>
<organism evidence="4 5">
    <name type="scientific">Boothiomyces macroporosus</name>
    <dbReference type="NCBI Taxonomy" id="261099"/>
    <lineage>
        <taxon>Eukaryota</taxon>
        <taxon>Fungi</taxon>
        <taxon>Fungi incertae sedis</taxon>
        <taxon>Chytridiomycota</taxon>
        <taxon>Chytridiomycota incertae sedis</taxon>
        <taxon>Chytridiomycetes</taxon>
        <taxon>Rhizophydiales</taxon>
        <taxon>Terramycetaceae</taxon>
        <taxon>Boothiomyces</taxon>
    </lineage>
</organism>
<sequence>MQTVRVEWYVEIDSALIYHVQLQEVFDSHPASPSSERVKVCFKVLQGIAEQIGPFSTIMEIIMKDLKNSIFSSIVTSSDKEPFYENVPYFVLMERDEDSAAHKEAIDELQQKLKFRENDLEILYRTNLALKQKIADFEQYVEDLNSQISDYKNQIDIQKTEQDALKTAFAATEEQHLKTIGELQAAHAQAQSVIEKLTVFKGTNTDNQKEKSDKTQIESIKLKDIKMDANGMLKYDLVQSKKIERQFSEMMDYLLDDFDLNLSQVFRKREIMIGLSGGTNSESIKSIDAELNEHINQFKNRSARYLDELDLLTKHVSGLNLQEKKNEMIAKLPTIDPYSDFAVRKYSLVCETSKNGKDFNVLDSCEQCEKCGVRVLLCPHAPLKTKHVTIPPHTTHLKFSQPSLLYKSSLKITEQEALLKHTLITEDEDPLVSANFYRIWKDFYYKRGGTKPASNRNMPIPKVLGIIQELYDQRWKIETLDFDSTEDRPEIERFVDCFYKSFQDRYIFPQFSMKAIHDFFTSLQAIEKSDPYVAVFCQHLAGKEEEVWKYIYLVKNLFYSDSREFNMGIYEEKLKIIYPDRRFSKALDKFDTQLTGTLSAKDFTVAMTKILPPASTKEIIIRYALAAKEFGEDNVTVDRLTSIASYMVAATAYKSNWEVKSQISAKFANQHVSNMNINDNEDGEEEESNGKKSA</sequence>
<evidence type="ECO:0000256" key="2">
    <source>
        <dbReference type="SAM" id="MobiDB-lite"/>
    </source>
</evidence>
<dbReference type="GO" id="GO:0005509">
    <property type="term" value="F:calcium ion binding"/>
    <property type="evidence" value="ECO:0007669"/>
    <property type="project" value="InterPro"/>
</dbReference>
<dbReference type="InterPro" id="IPR002048">
    <property type="entry name" value="EF_hand_dom"/>
</dbReference>
<dbReference type="PROSITE" id="PS50222">
    <property type="entry name" value="EF_HAND_2"/>
    <property type="match status" value="1"/>
</dbReference>
<keyword evidence="5" id="KW-1185">Reference proteome</keyword>
<feature type="coiled-coil region" evidence="1">
    <location>
        <begin position="99"/>
        <end position="161"/>
    </location>
</feature>
<feature type="region of interest" description="Disordered" evidence="2">
    <location>
        <begin position="674"/>
        <end position="694"/>
    </location>
</feature>
<comment type="caution">
    <text evidence="4">The sequence shown here is derived from an EMBL/GenBank/DDBJ whole genome shotgun (WGS) entry which is preliminary data.</text>
</comment>
<keyword evidence="1" id="KW-0175">Coiled coil</keyword>
<evidence type="ECO:0000256" key="1">
    <source>
        <dbReference type="SAM" id="Coils"/>
    </source>
</evidence>
<protein>
    <recommendedName>
        <fullName evidence="3">EF-hand domain-containing protein</fullName>
    </recommendedName>
</protein>
<evidence type="ECO:0000313" key="4">
    <source>
        <dbReference type="EMBL" id="KAJ3254640.1"/>
    </source>
</evidence>
<evidence type="ECO:0000313" key="5">
    <source>
        <dbReference type="Proteomes" id="UP001210925"/>
    </source>
</evidence>
<accession>A0AAD5UGC9</accession>
<proteinExistence type="predicted"/>
<reference evidence="4" key="1">
    <citation type="submission" date="2020-05" db="EMBL/GenBank/DDBJ databases">
        <title>Phylogenomic resolution of chytrid fungi.</title>
        <authorList>
            <person name="Stajich J.E."/>
            <person name="Amses K."/>
            <person name="Simmons R."/>
            <person name="Seto K."/>
            <person name="Myers J."/>
            <person name="Bonds A."/>
            <person name="Quandt C.A."/>
            <person name="Barry K."/>
            <person name="Liu P."/>
            <person name="Grigoriev I."/>
            <person name="Longcore J.E."/>
            <person name="James T.Y."/>
        </authorList>
    </citation>
    <scope>NUCLEOTIDE SEQUENCE</scope>
    <source>
        <strain evidence="4">PLAUS21</strain>
    </source>
</reference>
<feature type="domain" description="EF-hand" evidence="3">
    <location>
        <begin position="578"/>
        <end position="613"/>
    </location>
</feature>
<dbReference type="Proteomes" id="UP001210925">
    <property type="component" value="Unassembled WGS sequence"/>
</dbReference>